<dbReference type="EMBL" id="JYDP01000702">
    <property type="protein sequence ID" value="KRY99770.1"/>
    <property type="molecule type" value="Genomic_DNA"/>
</dbReference>
<protein>
    <submittedName>
        <fullName evidence="1">Uncharacterized protein</fullName>
    </submittedName>
</protein>
<dbReference type="Proteomes" id="UP000055024">
    <property type="component" value="Unassembled WGS sequence"/>
</dbReference>
<name>A0A0V1GNA6_9BILA</name>
<reference evidence="1 2" key="1">
    <citation type="submission" date="2015-01" db="EMBL/GenBank/DDBJ databases">
        <title>Evolution of Trichinella species and genotypes.</title>
        <authorList>
            <person name="Korhonen P.K."/>
            <person name="Edoardo P."/>
            <person name="Giuseppe L.R."/>
            <person name="Gasser R.B."/>
        </authorList>
    </citation>
    <scope>NUCLEOTIDE SEQUENCE [LARGE SCALE GENOMIC DNA]</scope>
    <source>
        <strain evidence="1">ISS1029</strain>
    </source>
</reference>
<evidence type="ECO:0000313" key="2">
    <source>
        <dbReference type="Proteomes" id="UP000055024"/>
    </source>
</evidence>
<dbReference type="AlphaFoldDB" id="A0A0V1GNA6"/>
<keyword evidence="2" id="KW-1185">Reference proteome</keyword>
<comment type="caution">
    <text evidence="1">The sequence shown here is derived from an EMBL/GenBank/DDBJ whole genome shotgun (WGS) entry which is preliminary data.</text>
</comment>
<proteinExistence type="predicted"/>
<gene>
    <name evidence="1" type="ORF">T11_16367</name>
</gene>
<organism evidence="1 2">
    <name type="scientific">Trichinella zimbabwensis</name>
    <dbReference type="NCBI Taxonomy" id="268475"/>
    <lineage>
        <taxon>Eukaryota</taxon>
        <taxon>Metazoa</taxon>
        <taxon>Ecdysozoa</taxon>
        <taxon>Nematoda</taxon>
        <taxon>Enoplea</taxon>
        <taxon>Dorylaimia</taxon>
        <taxon>Trichinellida</taxon>
        <taxon>Trichinellidae</taxon>
        <taxon>Trichinella</taxon>
    </lineage>
</organism>
<sequence>MFLAHEICSPVKIPFHYEKVFTVNVESLCDFSANYSKEVSTNTRQQ</sequence>
<evidence type="ECO:0000313" key="1">
    <source>
        <dbReference type="EMBL" id="KRY99770.1"/>
    </source>
</evidence>
<accession>A0A0V1GNA6</accession>